<dbReference type="PANTHER" id="PTHR10527">
    <property type="entry name" value="IMPORTIN BETA"/>
    <property type="match status" value="1"/>
</dbReference>
<evidence type="ECO:0000256" key="6">
    <source>
        <dbReference type="SAM" id="MobiDB-lite"/>
    </source>
</evidence>
<dbReference type="FunFam" id="1.25.10.10:FF:000219">
    <property type="entry name" value="Importin subunit beta-2"/>
    <property type="match status" value="1"/>
</dbReference>
<evidence type="ECO:0000256" key="2">
    <source>
        <dbReference type="ARBA" id="ARBA00022448"/>
    </source>
</evidence>
<dbReference type="Gene3D" id="1.25.10.10">
    <property type="entry name" value="Leucine-rich Repeat Variant"/>
    <property type="match status" value="2"/>
</dbReference>
<dbReference type="AlphaFoldDB" id="A0A8H3FJJ5"/>
<evidence type="ECO:0000313" key="8">
    <source>
        <dbReference type="Proteomes" id="UP000664521"/>
    </source>
</evidence>
<dbReference type="GO" id="GO:0006606">
    <property type="term" value="P:protein import into nucleus"/>
    <property type="evidence" value="ECO:0007669"/>
    <property type="project" value="InterPro"/>
</dbReference>
<sequence length="945" mass="105890">MAWQPQQEPLRQLSGYLRDALSPFDPNAQKQATMMLGQAKTSPDITNYLTYIFANGPLLRNLNLGSDDMILVRSSAALNLKNTVRASYTSIPAAGQAFIQASTLACLQDPNPQIRNLTGSVITEVVSRGGVLGWPALLPELFSVASNERGNTTPAAQEGAMGALAKVCEDNKKVLDQEYQGQRPLEFIIPKLLAITQSQLPRVRAFALASLNAFIPDYSQTIQLSLEPIMAHLFNLANDESNDVRRNVCRSFVHLVDVAPDKIRPHMGGLVDYMVLQQRNTDDPELALEAAEFWLCVGEDEKIRPSLGPYLSKIVPILLESMVYDEEDILRLEGDEDDADVEDRAEDVRPQFAKTKIARPAINGQINVPTVNGQTVARSMTEADGADDLSEGEIEDDDDDDDVDDVEDRWNLRKCSAATLDVLASNFHEPIFEVTLPYLKENLQHHDWPYREAAVLAIGAVADGCMETVTPHLPELVPYLISLLNDDEATVRVITCWSLGRYSAWASKLQNPADTTKFFEPMIQGILSRMLDKNKRVQQSAVSAFAVLEEKATSRLTDYCAPIVQQFVQCFRQYKDRNMFVLYDCVQTLAEHVGPALARPEITSLLMPAIMERWQKVSDQSQELFPMLECLSYVATALRTAFREFAQPIFQRCVRIVHSNLEDHVKAMNDNQLEKPNKDFLVTSLDLLSAIIQALGDRDGGAAELVRASQPRFFDLLMFCTEDANNEVRQSSYALLGDCAVNVFFQLRPFLSSIIPILIKQLDLDNIRDEDFATGFGVINNACWSCGEIAIKEQHCLSPHVEKLYYRFIAIIKTPEIPQSVHENAAIALGRLGCWYSDSVAPHLGEFAQSFLHIMRPIDDSDEKTGAIYGFNMTVQKNPRAMETCLLDYFQASTAFRKVDIERHGLEESFQRNLVGYKSLIPNFEAFIGQLPPDDQSTLRNRFKI</sequence>
<dbReference type="GO" id="GO:0005737">
    <property type="term" value="C:cytoplasm"/>
    <property type="evidence" value="ECO:0007669"/>
    <property type="project" value="UniProtKB-SubCell"/>
</dbReference>
<keyword evidence="5" id="KW-0653">Protein transport</keyword>
<evidence type="ECO:0000256" key="5">
    <source>
        <dbReference type="ARBA" id="ARBA00022927"/>
    </source>
</evidence>
<evidence type="ECO:0000256" key="3">
    <source>
        <dbReference type="ARBA" id="ARBA00022490"/>
    </source>
</evidence>
<comment type="caution">
    <text evidence="7">The sequence shown here is derived from an EMBL/GenBank/DDBJ whole genome shotgun (WGS) entry which is preliminary data.</text>
</comment>
<evidence type="ECO:0000256" key="1">
    <source>
        <dbReference type="ARBA" id="ARBA00004496"/>
    </source>
</evidence>
<comment type="subcellular location">
    <subcellularLocation>
        <location evidence="1">Cytoplasm</location>
    </subcellularLocation>
</comment>
<keyword evidence="2" id="KW-0813">Transport</keyword>
<protein>
    <recommendedName>
        <fullName evidence="9">Importin N-terminal domain-containing protein</fullName>
    </recommendedName>
</protein>
<dbReference type="InterPro" id="IPR011989">
    <property type="entry name" value="ARM-like"/>
</dbReference>
<dbReference type="InterPro" id="IPR040122">
    <property type="entry name" value="Importin_beta"/>
</dbReference>
<keyword evidence="3" id="KW-0963">Cytoplasm</keyword>
<organism evidence="7 8">
    <name type="scientific">Heterodermia speciosa</name>
    <dbReference type="NCBI Taxonomy" id="116794"/>
    <lineage>
        <taxon>Eukaryota</taxon>
        <taxon>Fungi</taxon>
        <taxon>Dikarya</taxon>
        <taxon>Ascomycota</taxon>
        <taxon>Pezizomycotina</taxon>
        <taxon>Lecanoromycetes</taxon>
        <taxon>OSLEUM clade</taxon>
        <taxon>Lecanoromycetidae</taxon>
        <taxon>Caliciales</taxon>
        <taxon>Physciaceae</taxon>
        <taxon>Heterodermia</taxon>
    </lineage>
</organism>
<proteinExistence type="predicted"/>
<gene>
    <name evidence="7" type="ORF">HETSPECPRED_005914</name>
</gene>
<accession>A0A8H3FJJ5</accession>
<dbReference type="InterPro" id="IPR016024">
    <property type="entry name" value="ARM-type_fold"/>
</dbReference>
<name>A0A8H3FJJ5_9LECA</name>
<feature type="compositionally biased region" description="Acidic residues" evidence="6">
    <location>
        <begin position="384"/>
        <end position="404"/>
    </location>
</feature>
<dbReference type="Proteomes" id="UP000664521">
    <property type="component" value="Unassembled WGS sequence"/>
</dbReference>
<evidence type="ECO:0000313" key="7">
    <source>
        <dbReference type="EMBL" id="CAF9925729.1"/>
    </source>
</evidence>
<dbReference type="SUPFAM" id="SSF48371">
    <property type="entry name" value="ARM repeat"/>
    <property type="match status" value="1"/>
</dbReference>
<evidence type="ECO:0008006" key="9">
    <source>
        <dbReference type="Google" id="ProtNLM"/>
    </source>
</evidence>
<dbReference type="FunFam" id="1.25.10.10:FF:000313">
    <property type="entry name" value="Importin beta-2 subunit, putative"/>
    <property type="match status" value="1"/>
</dbReference>
<dbReference type="Pfam" id="PF13513">
    <property type="entry name" value="HEAT_EZ"/>
    <property type="match status" value="1"/>
</dbReference>
<keyword evidence="4" id="KW-0677">Repeat</keyword>
<feature type="region of interest" description="Disordered" evidence="6">
    <location>
        <begin position="383"/>
        <end position="404"/>
    </location>
</feature>
<dbReference type="OrthoDB" id="951172at2759"/>
<keyword evidence="8" id="KW-1185">Reference proteome</keyword>
<evidence type="ECO:0000256" key="4">
    <source>
        <dbReference type="ARBA" id="ARBA00022737"/>
    </source>
</evidence>
<reference evidence="7" key="1">
    <citation type="submission" date="2021-03" db="EMBL/GenBank/DDBJ databases">
        <authorList>
            <person name="Tagirdzhanova G."/>
        </authorList>
    </citation>
    <scope>NUCLEOTIDE SEQUENCE</scope>
</reference>
<dbReference type="EMBL" id="CAJPDS010000039">
    <property type="protein sequence ID" value="CAF9925729.1"/>
    <property type="molecule type" value="Genomic_DNA"/>
</dbReference>